<dbReference type="InterPro" id="IPR001932">
    <property type="entry name" value="PPM-type_phosphatase-like_dom"/>
</dbReference>
<dbReference type="RefSeq" id="WP_167071348.1">
    <property type="nucleotide sequence ID" value="NZ_JAAOZC010000001.1"/>
</dbReference>
<dbReference type="Gene3D" id="3.60.40.10">
    <property type="entry name" value="PPM-type phosphatase domain"/>
    <property type="match status" value="1"/>
</dbReference>
<dbReference type="Proteomes" id="UP000727456">
    <property type="component" value="Unassembled WGS sequence"/>
</dbReference>
<comment type="caution">
    <text evidence="2">The sequence shown here is derived from an EMBL/GenBank/DDBJ whole genome shotgun (WGS) entry which is preliminary data.</text>
</comment>
<proteinExistence type="predicted"/>
<dbReference type="Pfam" id="PF13672">
    <property type="entry name" value="PP2C_2"/>
    <property type="match status" value="1"/>
</dbReference>
<organism evidence="2 3">
    <name type="scientific">Sphingomonas vulcanisoli</name>
    <dbReference type="NCBI Taxonomy" id="1658060"/>
    <lineage>
        <taxon>Bacteria</taxon>
        <taxon>Pseudomonadati</taxon>
        <taxon>Pseudomonadota</taxon>
        <taxon>Alphaproteobacteria</taxon>
        <taxon>Sphingomonadales</taxon>
        <taxon>Sphingomonadaceae</taxon>
        <taxon>Sphingomonas</taxon>
    </lineage>
</organism>
<accession>A0ABX0TSY2</accession>
<evidence type="ECO:0000313" key="2">
    <source>
        <dbReference type="EMBL" id="NIJ06731.1"/>
    </source>
</evidence>
<sequence length="281" mass="31151">MLTVNVAASDYLGGVNEDVVGYSANAAWVIDGATGIGPALLDAPSDAAWLAHAIDGHFRRLLDEDPAMPTRALVRQAILFCRTALDAQALRPAEGPHEHPSAAFAMLRRFDDHIELSGLADCRIVYEDDATATHIFSDRSLDVVEARTLSLVREIVRSEPDLDAESLFQRLLPQLRENRGLMNREGGYWVLGTEPAAADHLACKILPYRPGQRFALASDGFLRLVEMFGLAGPSDLLAIDSEEGWSHWRDRLRDAEREPGSCRRYHRVKVHDDASFLNIEI</sequence>
<reference evidence="2 3" key="1">
    <citation type="submission" date="2020-03" db="EMBL/GenBank/DDBJ databases">
        <title>Genomic Encyclopedia of Type Strains, Phase III (KMG-III): the genomes of soil and plant-associated and newly described type strains.</title>
        <authorList>
            <person name="Whitman W."/>
        </authorList>
    </citation>
    <scope>NUCLEOTIDE SEQUENCE [LARGE SCALE GENOMIC DNA]</scope>
    <source>
        <strain evidence="2 3">CECT 8804</strain>
    </source>
</reference>
<keyword evidence="3" id="KW-1185">Reference proteome</keyword>
<gene>
    <name evidence="2" type="ORF">FHS31_000313</name>
</gene>
<evidence type="ECO:0000313" key="3">
    <source>
        <dbReference type="Proteomes" id="UP000727456"/>
    </source>
</evidence>
<dbReference type="EMBL" id="JAAOZC010000001">
    <property type="protein sequence ID" value="NIJ06731.1"/>
    <property type="molecule type" value="Genomic_DNA"/>
</dbReference>
<dbReference type="InterPro" id="IPR036457">
    <property type="entry name" value="PPM-type-like_dom_sf"/>
</dbReference>
<name>A0ABX0TSY2_9SPHN</name>
<dbReference type="SUPFAM" id="SSF81606">
    <property type="entry name" value="PP2C-like"/>
    <property type="match status" value="1"/>
</dbReference>
<protein>
    <recommendedName>
        <fullName evidence="1">PPM-type phosphatase domain-containing protein</fullName>
    </recommendedName>
</protein>
<feature type="domain" description="PPM-type phosphatase" evidence="1">
    <location>
        <begin position="26"/>
        <end position="222"/>
    </location>
</feature>
<evidence type="ECO:0000259" key="1">
    <source>
        <dbReference type="Pfam" id="PF13672"/>
    </source>
</evidence>